<keyword evidence="9" id="KW-0663">Pyridoxal phosphate</keyword>
<dbReference type="InterPro" id="IPR043131">
    <property type="entry name" value="BCAT-like_N"/>
</dbReference>
<comment type="similarity">
    <text evidence="6">Belongs to the class-IV pyridoxal-phosphate-dependent aminotransferase family.</text>
</comment>
<sequence length="263" mass="27517">MSEPIPVDDRGLLLGDGLFETLLADRGRLVWFEAHAARLARGCAALGLPAPEAETLRSAAEAAIAEADLSLARAAVRLTWTAGSGGRGLDRPDPPQPRLLASAASAPMADAPLALAVAPTRRNDASPISRLKSLSYLDNVLARREARALGADEALMLNTRGEVACAAVANLFWIAEGRLFTPALDCGVLDGIARGRVLAAAAALGVPTIETRAGLADPIAAEALFVSNSLMSVRPVRRLDDRNFQPHPLIAQLAERLAAEMAG</sequence>
<evidence type="ECO:0000313" key="14">
    <source>
        <dbReference type="EMBL" id="QUD86752.1"/>
    </source>
</evidence>
<dbReference type="GO" id="GO:0004084">
    <property type="term" value="F:branched-chain-amino-acid transaminase activity"/>
    <property type="evidence" value="ECO:0007669"/>
    <property type="project" value="UniProtKB-EC"/>
</dbReference>
<evidence type="ECO:0000256" key="3">
    <source>
        <dbReference type="ARBA" id="ARBA00004824"/>
    </source>
</evidence>
<dbReference type="GO" id="GO:0009082">
    <property type="term" value="P:branched-chain amino acid biosynthetic process"/>
    <property type="evidence" value="ECO:0007669"/>
    <property type="project" value="UniProtKB-KW"/>
</dbReference>
<dbReference type="FunFam" id="3.20.10.10:FF:000002">
    <property type="entry name" value="D-alanine aminotransferase"/>
    <property type="match status" value="1"/>
</dbReference>
<evidence type="ECO:0000256" key="2">
    <source>
        <dbReference type="ARBA" id="ARBA00003109"/>
    </source>
</evidence>
<keyword evidence="15" id="KW-1185">Reference proteome</keyword>
<evidence type="ECO:0000256" key="12">
    <source>
        <dbReference type="ARBA" id="ARBA00048798"/>
    </source>
</evidence>
<dbReference type="AlphaFoldDB" id="A0A975FXI3"/>
<evidence type="ECO:0000313" key="15">
    <source>
        <dbReference type="Proteomes" id="UP000676409"/>
    </source>
</evidence>
<accession>A0A975FXI3</accession>
<comment type="catalytic activity">
    <reaction evidence="12">
        <text>L-isoleucine + 2-oxoglutarate = (S)-3-methyl-2-oxopentanoate + L-glutamate</text>
        <dbReference type="Rhea" id="RHEA:24801"/>
        <dbReference type="ChEBI" id="CHEBI:16810"/>
        <dbReference type="ChEBI" id="CHEBI:29985"/>
        <dbReference type="ChEBI" id="CHEBI:35146"/>
        <dbReference type="ChEBI" id="CHEBI:58045"/>
        <dbReference type="EC" id="2.6.1.42"/>
    </reaction>
</comment>
<evidence type="ECO:0000256" key="8">
    <source>
        <dbReference type="ARBA" id="ARBA00014472"/>
    </source>
</evidence>
<name>A0A975FXI3_9CAUL</name>
<protein>
    <recommendedName>
        <fullName evidence="8">Probable branched-chain-amino-acid aminotransferase</fullName>
        <ecNumber evidence="7">2.6.1.42</ecNumber>
    </recommendedName>
</protein>
<comment type="pathway">
    <text evidence="4">Amino-acid biosynthesis; L-valine biosynthesis; L-valine from pyruvate: step 4/4.</text>
</comment>
<comment type="catalytic activity">
    <reaction evidence="11">
        <text>L-valine + 2-oxoglutarate = 3-methyl-2-oxobutanoate + L-glutamate</text>
        <dbReference type="Rhea" id="RHEA:24813"/>
        <dbReference type="ChEBI" id="CHEBI:11851"/>
        <dbReference type="ChEBI" id="CHEBI:16810"/>
        <dbReference type="ChEBI" id="CHEBI:29985"/>
        <dbReference type="ChEBI" id="CHEBI:57762"/>
        <dbReference type="EC" id="2.6.1.42"/>
    </reaction>
</comment>
<proteinExistence type="inferred from homology"/>
<organism evidence="14 15">
    <name type="scientific">Phenylobacterium montanum</name>
    <dbReference type="NCBI Taxonomy" id="2823693"/>
    <lineage>
        <taxon>Bacteria</taxon>
        <taxon>Pseudomonadati</taxon>
        <taxon>Pseudomonadota</taxon>
        <taxon>Alphaproteobacteria</taxon>
        <taxon>Caulobacterales</taxon>
        <taxon>Caulobacteraceae</taxon>
        <taxon>Phenylobacterium</taxon>
    </lineage>
</organism>
<comment type="catalytic activity">
    <reaction evidence="13">
        <text>L-leucine + 2-oxoglutarate = 4-methyl-2-oxopentanoate + L-glutamate</text>
        <dbReference type="Rhea" id="RHEA:18321"/>
        <dbReference type="ChEBI" id="CHEBI:16810"/>
        <dbReference type="ChEBI" id="CHEBI:17865"/>
        <dbReference type="ChEBI" id="CHEBI:29985"/>
        <dbReference type="ChEBI" id="CHEBI:57427"/>
        <dbReference type="EC" id="2.6.1.42"/>
    </reaction>
</comment>
<gene>
    <name evidence="14" type="ORF">KCG34_16945</name>
</gene>
<dbReference type="SUPFAM" id="SSF56752">
    <property type="entry name" value="D-aminoacid aminotransferase-like PLP-dependent enzymes"/>
    <property type="match status" value="1"/>
</dbReference>
<comment type="cofactor">
    <cofactor evidence="1">
        <name>pyridoxal 5'-phosphate</name>
        <dbReference type="ChEBI" id="CHEBI:597326"/>
    </cofactor>
</comment>
<reference evidence="14" key="1">
    <citation type="submission" date="2021-04" db="EMBL/GenBank/DDBJ databases">
        <title>The complete genome sequence of Caulobacter sp. S6.</title>
        <authorList>
            <person name="Tang Y."/>
            <person name="Ouyang W."/>
            <person name="Liu Q."/>
            <person name="Huang B."/>
            <person name="Guo Z."/>
            <person name="Lei P."/>
        </authorList>
    </citation>
    <scope>NUCLEOTIDE SEQUENCE</scope>
    <source>
        <strain evidence="14">S6</strain>
    </source>
</reference>
<comment type="pathway">
    <text evidence="5">Amino-acid biosynthesis; L-leucine biosynthesis; L-leucine from 3-methyl-2-oxobutanoate: step 4/4.</text>
</comment>
<evidence type="ECO:0000256" key="13">
    <source>
        <dbReference type="ARBA" id="ARBA00049229"/>
    </source>
</evidence>
<evidence type="ECO:0000256" key="11">
    <source>
        <dbReference type="ARBA" id="ARBA00048212"/>
    </source>
</evidence>
<dbReference type="InterPro" id="IPR001544">
    <property type="entry name" value="Aminotrans_IV"/>
</dbReference>
<dbReference type="KEGG" id="caul:KCG34_16945"/>
<dbReference type="Pfam" id="PF01063">
    <property type="entry name" value="Aminotran_4"/>
    <property type="match status" value="1"/>
</dbReference>
<dbReference type="PANTHER" id="PTHR42743:SF2">
    <property type="entry name" value="AMINODEOXYCHORISMATE LYASE"/>
    <property type="match status" value="1"/>
</dbReference>
<dbReference type="GO" id="GO:0005829">
    <property type="term" value="C:cytosol"/>
    <property type="evidence" value="ECO:0007669"/>
    <property type="project" value="TreeGrafter"/>
</dbReference>
<evidence type="ECO:0000256" key="1">
    <source>
        <dbReference type="ARBA" id="ARBA00001933"/>
    </source>
</evidence>
<dbReference type="EMBL" id="CP073078">
    <property type="protein sequence ID" value="QUD86752.1"/>
    <property type="molecule type" value="Genomic_DNA"/>
</dbReference>
<dbReference type="EC" id="2.6.1.42" evidence="7"/>
<comment type="function">
    <text evidence="2">Acts on leucine, isoleucine and valine.</text>
</comment>
<dbReference type="PANTHER" id="PTHR42743">
    <property type="entry name" value="AMINO-ACID AMINOTRANSFERASE"/>
    <property type="match status" value="1"/>
</dbReference>
<dbReference type="Gene3D" id="3.30.470.10">
    <property type="match status" value="1"/>
</dbReference>
<dbReference type="Gene3D" id="3.20.10.10">
    <property type="entry name" value="D-amino Acid Aminotransferase, subunit A, domain 2"/>
    <property type="match status" value="1"/>
</dbReference>
<dbReference type="RefSeq" id="WP_211936805.1">
    <property type="nucleotide sequence ID" value="NZ_CP073078.1"/>
</dbReference>
<keyword evidence="14" id="KW-0808">Transferase</keyword>
<keyword evidence="14" id="KW-0032">Aminotransferase</keyword>
<evidence type="ECO:0000256" key="4">
    <source>
        <dbReference type="ARBA" id="ARBA00004931"/>
    </source>
</evidence>
<dbReference type="InterPro" id="IPR043132">
    <property type="entry name" value="BCAT-like_C"/>
</dbReference>
<dbReference type="InterPro" id="IPR036038">
    <property type="entry name" value="Aminotransferase-like"/>
</dbReference>
<evidence type="ECO:0000256" key="6">
    <source>
        <dbReference type="ARBA" id="ARBA00009320"/>
    </source>
</evidence>
<evidence type="ECO:0000256" key="9">
    <source>
        <dbReference type="ARBA" id="ARBA00022898"/>
    </source>
</evidence>
<comment type="pathway">
    <text evidence="3">Amino-acid biosynthesis; L-isoleucine biosynthesis; L-isoleucine from 2-oxobutanoate: step 4/4.</text>
</comment>
<keyword evidence="10" id="KW-0100">Branched-chain amino acid biosynthesis</keyword>
<dbReference type="GO" id="GO:0008153">
    <property type="term" value="P:4-aminobenzoate biosynthetic process"/>
    <property type="evidence" value="ECO:0007669"/>
    <property type="project" value="TreeGrafter"/>
</dbReference>
<dbReference type="InterPro" id="IPR050571">
    <property type="entry name" value="Class-IV_PLP-Dep_Aminotrnsfr"/>
</dbReference>
<keyword evidence="10" id="KW-0028">Amino-acid biosynthesis</keyword>
<evidence type="ECO:0000256" key="7">
    <source>
        <dbReference type="ARBA" id="ARBA00013053"/>
    </source>
</evidence>
<evidence type="ECO:0000256" key="10">
    <source>
        <dbReference type="ARBA" id="ARBA00023304"/>
    </source>
</evidence>
<dbReference type="GO" id="GO:0008696">
    <property type="term" value="F:4-amino-4-deoxychorismate lyase activity"/>
    <property type="evidence" value="ECO:0007669"/>
    <property type="project" value="TreeGrafter"/>
</dbReference>
<evidence type="ECO:0000256" key="5">
    <source>
        <dbReference type="ARBA" id="ARBA00005072"/>
    </source>
</evidence>
<dbReference type="Proteomes" id="UP000676409">
    <property type="component" value="Chromosome"/>
</dbReference>